<reference evidence="7 8" key="1">
    <citation type="submission" date="2023-02" db="EMBL/GenBank/DDBJ databases">
        <title>Genome sequence of Sphingobacterium sp. KACC 22765.</title>
        <authorList>
            <person name="Kim S."/>
            <person name="Heo J."/>
            <person name="Kwon S.-W."/>
        </authorList>
    </citation>
    <scope>NUCLEOTIDE SEQUENCE [LARGE SCALE GENOMIC DNA]</scope>
    <source>
        <strain evidence="7 8">KACC 22765</strain>
    </source>
</reference>
<keyword evidence="3 6" id="KW-0812">Transmembrane</keyword>
<dbReference type="Proteomes" id="UP001221558">
    <property type="component" value="Chromosome"/>
</dbReference>
<evidence type="ECO:0000256" key="6">
    <source>
        <dbReference type="SAM" id="Phobius"/>
    </source>
</evidence>
<comment type="subcellular location">
    <subcellularLocation>
        <location evidence="1">Cell membrane</location>
        <topology evidence="1">Multi-pass membrane protein</topology>
    </subcellularLocation>
</comment>
<evidence type="ECO:0000256" key="1">
    <source>
        <dbReference type="ARBA" id="ARBA00004651"/>
    </source>
</evidence>
<feature type="transmembrane region" description="Helical" evidence="6">
    <location>
        <begin position="259"/>
        <end position="280"/>
    </location>
</feature>
<dbReference type="Pfam" id="PF03631">
    <property type="entry name" value="Virul_fac_BrkB"/>
    <property type="match status" value="1"/>
</dbReference>
<keyword evidence="5 6" id="KW-0472">Membrane</keyword>
<evidence type="ECO:0000256" key="4">
    <source>
        <dbReference type="ARBA" id="ARBA00022989"/>
    </source>
</evidence>
<proteinExistence type="predicted"/>
<feature type="transmembrane region" description="Helical" evidence="6">
    <location>
        <begin position="145"/>
        <end position="169"/>
    </location>
</feature>
<name>A0ABY7WDL9_9SPHI</name>
<dbReference type="RefSeq" id="WP_274266471.1">
    <property type="nucleotide sequence ID" value="NZ_CP117880.1"/>
</dbReference>
<feature type="transmembrane region" description="Helical" evidence="6">
    <location>
        <begin position="225"/>
        <end position="247"/>
    </location>
</feature>
<dbReference type="PANTHER" id="PTHR30213:SF1">
    <property type="entry name" value="INNER MEMBRANE PROTEIN YHJD"/>
    <property type="match status" value="1"/>
</dbReference>
<feature type="transmembrane region" description="Helical" evidence="6">
    <location>
        <begin position="36"/>
        <end position="59"/>
    </location>
</feature>
<keyword evidence="8" id="KW-1185">Reference proteome</keyword>
<feature type="transmembrane region" description="Helical" evidence="6">
    <location>
        <begin position="104"/>
        <end position="124"/>
    </location>
</feature>
<accession>A0ABY7WDL9</accession>
<dbReference type="PIRSF" id="PIRSF035875">
    <property type="entry name" value="RNase_BN"/>
    <property type="match status" value="1"/>
</dbReference>
<keyword evidence="4 6" id="KW-1133">Transmembrane helix</keyword>
<dbReference type="InterPro" id="IPR017039">
    <property type="entry name" value="Virul_fac_BrkB"/>
</dbReference>
<keyword evidence="2" id="KW-1003">Cell membrane</keyword>
<dbReference type="EMBL" id="CP117880">
    <property type="protein sequence ID" value="WDF67744.1"/>
    <property type="molecule type" value="Genomic_DNA"/>
</dbReference>
<gene>
    <name evidence="7" type="ORF">PQ465_15715</name>
</gene>
<sequence>MKKETPWQKLKGFGLLLFDTFNDFLDDRCLKKSASLAYYTVFSIGPLILILIWALGFFYGSQLDSPTGARDEIMAELNQLFGKDIANMLDAAIKRISVESKHSIGVYIGIGALIFSSTTIFVDIQNSINEIWRVKAKPKKGWLKIVIDRLISFSMIIGLGFLLMTSLILSSVIGVLMKYIIKYLPDLDIQLVGLVNSGVSFVIIAALFGFIFAVLPDAKVRFRDIFWGAIFTTLLFLLGKLVISYYLTNNATASSYGAAGSVIILLAFVYYSAAILYFGAEFTKQYAIRYGRGIIPTSYAVRVKQTEFEIDQQTGNER</sequence>
<dbReference type="NCBIfam" id="TIGR00765">
    <property type="entry name" value="yihY_not_rbn"/>
    <property type="match status" value="1"/>
</dbReference>
<evidence type="ECO:0000313" key="7">
    <source>
        <dbReference type="EMBL" id="WDF67744.1"/>
    </source>
</evidence>
<evidence type="ECO:0000256" key="2">
    <source>
        <dbReference type="ARBA" id="ARBA00022475"/>
    </source>
</evidence>
<organism evidence="7 8">
    <name type="scientific">Sphingobacterium oryzagri</name>
    <dbReference type="NCBI Taxonomy" id="3025669"/>
    <lineage>
        <taxon>Bacteria</taxon>
        <taxon>Pseudomonadati</taxon>
        <taxon>Bacteroidota</taxon>
        <taxon>Sphingobacteriia</taxon>
        <taxon>Sphingobacteriales</taxon>
        <taxon>Sphingobacteriaceae</taxon>
        <taxon>Sphingobacterium</taxon>
    </lineage>
</organism>
<dbReference type="PANTHER" id="PTHR30213">
    <property type="entry name" value="INNER MEMBRANE PROTEIN YHJD"/>
    <property type="match status" value="1"/>
</dbReference>
<protein>
    <submittedName>
        <fullName evidence="7">YihY/virulence factor BrkB family protein</fullName>
    </submittedName>
</protein>
<feature type="transmembrane region" description="Helical" evidence="6">
    <location>
        <begin position="189"/>
        <end position="213"/>
    </location>
</feature>
<evidence type="ECO:0000256" key="3">
    <source>
        <dbReference type="ARBA" id="ARBA00022692"/>
    </source>
</evidence>
<evidence type="ECO:0000256" key="5">
    <source>
        <dbReference type="ARBA" id="ARBA00023136"/>
    </source>
</evidence>
<evidence type="ECO:0000313" key="8">
    <source>
        <dbReference type="Proteomes" id="UP001221558"/>
    </source>
</evidence>